<reference evidence="3" key="1">
    <citation type="submission" date="2016-06" db="UniProtKB">
        <authorList>
            <consortium name="WormBaseParasite"/>
        </authorList>
    </citation>
    <scope>IDENTIFICATION</scope>
</reference>
<evidence type="ECO:0000313" key="2">
    <source>
        <dbReference type="Proteomes" id="UP000267606"/>
    </source>
</evidence>
<evidence type="ECO:0000313" key="1">
    <source>
        <dbReference type="EMBL" id="VDO27565.1"/>
    </source>
</evidence>
<evidence type="ECO:0000313" key="3">
    <source>
        <dbReference type="WBParaSite" id="OFLC_0000091701-mRNA-1"/>
    </source>
</evidence>
<keyword evidence="2" id="KW-1185">Reference proteome</keyword>
<dbReference type="EMBL" id="UZAJ01000374">
    <property type="protein sequence ID" value="VDO27565.1"/>
    <property type="molecule type" value="Genomic_DNA"/>
</dbReference>
<dbReference type="WBParaSite" id="OFLC_0000091701-mRNA-1">
    <property type="protein sequence ID" value="OFLC_0000091701-mRNA-1"/>
    <property type="gene ID" value="OFLC_0000091701"/>
</dbReference>
<organism evidence="3">
    <name type="scientific">Onchocerca flexuosa</name>
    <dbReference type="NCBI Taxonomy" id="387005"/>
    <lineage>
        <taxon>Eukaryota</taxon>
        <taxon>Metazoa</taxon>
        <taxon>Ecdysozoa</taxon>
        <taxon>Nematoda</taxon>
        <taxon>Chromadorea</taxon>
        <taxon>Rhabditida</taxon>
        <taxon>Spirurina</taxon>
        <taxon>Spiruromorpha</taxon>
        <taxon>Filarioidea</taxon>
        <taxon>Onchocercidae</taxon>
        <taxon>Onchocerca</taxon>
    </lineage>
</organism>
<name>A0A183H0A8_9BILA</name>
<gene>
    <name evidence="1" type="ORF">OFLC_LOCUS918</name>
</gene>
<dbReference type="Proteomes" id="UP000267606">
    <property type="component" value="Unassembled WGS sequence"/>
</dbReference>
<protein>
    <submittedName>
        <fullName evidence="1 3">Uncharacterized protein</fullName>
    </submittedName>
</protein>
<dbReference type="AlphaFoldDB" id="A0A183H0A8"/>
<sequence>MRRFCKMKLHLNEMNISIQSLVQPLFHLLKKASLRER</sequence>
<proteinExistence type="predicted"/>
<accession>A0A183H0A8</accession>
<reference evidence="1 2" key="2">
    <citation type="submission" date="2018-11" db="EMBL/GenBank/DDBJ databases">
        <authorList>
            <consortium name="Pathogen Informatics"/>
        </authorList>
    </citation>
    <scope>NUCLEOTIDE SEQUENCE [LARGE SCALE GENOMIC DNA]</scope>
</reference>